<dbReference type="GO" id="GO:0006487">
    <property type="term" value="P:protein N-linked glycosylation"/>
    <property type="evidence" value="ECO:0007669"/>
    <property type="project" value="UniProtKB-UniRule"/>
</dbReference>
<dbReference type="EMBL" id="EU244354">
    <property type="protein sequence ID" value="ABY87371.1"/>
    <property type="molecule type" value="mRNA"/>
</dbReference>
<name>B3TK43_HALDV</name>
<evidence type="ECO:0000256" key="2">
    <source>
        <dbReference type="RuleBase" id="RU366029"/>
    </source>
</evidence>
<dbReference type="InterPro" id="IPR008814">
    <property type="entry name" value="Swp1"/>
</dbReference>
<comment type="similarity">
    <text evidence="2">Belongs to the SWP1 family.</text>
</comment>
<reference evidence="4" key="1">
    <citation type="submission" date="2007-10" db="EMBL/GenBank/DDBJ databases">
        <authorList>
            <person name="Wang K.-J."/>
            <person name="Ren H.-L."/>
            <person name="Xu D.-D."/>
            <person name="Cai L."/>
            <person name="Lin Z.-Y."/>
            <person name="Yang M."/>
            <person name="Qiao K."/>
            <person name="Zhang N."/>
        </authorList>
    </citation>
    <scope>NUCLEOTIDE SEQUENCE</scope>
</reference>
<accession>B3TK43</accession>
<evidence type="ECO:0000256" key="1">
    <source>
        <dbReference type="ARBA" id="ARBA00046750"/>
    </source>
</evidence>
<dbReference type="PANTHER" id="PTHR12640:SF0">
    <property type="entry name" value="DOLICHYL-DIPHOSPHOOLIGOSACCHARIDE--PROTEIN GLYCOSYLTRANSFERASE SUBUNIT 2"/>
    <property type="match status" value="1"/>
</dbReference>
<comment type="subcellular location">
    <subcellularLocation>
        <location evidence="2">Endoplasmic reticulum membrane</location>
        <topology evidence="2">Multi-pass membrane protein</topology>
    </subcellularLocation>
</comment>
<feature type="domain" description="Ribophorin II N-terminal" evidence="3">
    <location>
        <begin position="26"/>
        <end position="104"/>
    </location>
</feature>
<dbReference type="UniPathway" id="UPA00378"/>
<keyword evidence="2" id="KW-0732">Signal</keyword>
<dbReference type="AlphaFoldDB" id="B3TK43"/>
<protein>
    <recommendedName>
        <fullName evidence="2">Dolichyl-diphosphooligosaccharide--protein glycosyltransferase subunit 2</fullName>
    </recommendedName>
    <alternativeName>
        <fullName evidence="2">Ribophorin-2</fullName>
    </alternativeName>
</protein>
<organism evidence="4">
    <name type="scientific">Haliotis diversicolor</name>
    <name type="common">Abalone</name>
    <name type="synonym">Sulculus diversicolor</name>
    <dbReference type="NCBI Taxonomy" id="36095"/>
    <lineage>
        <taxon>Eukaryota</taxon>
        <taxon>Metazoa</taxon>
        <taxon>Spiralia</taxon>
        <taxon>Lophotrochozoa</taxon>
        <taxon>Mollusca</taxon>
        <taxon>Gastropoda</taxon>
        <taxon>Vetigastropoda</taxon>
        <taxon>Lepetellida</taxon>
        <taxon>Haliotoidea</taxon>
        <taxon>Haliotidae</taxon>
        <taxon>Haliotis</taxon>
    </lineage>
</organism>
<proteinExistence type="evidence at transcript level"/>
<sequence>MASGFTILILFAVAVVGRALTPSTFLTTVDRQRLKSVFQAAQPFQDAASAHYSILGLKLLDATLPNAQDTCKTLTSIVDAGNLASLFHASTAAKALSSCKLGVNNV</sequence>
<evidence type="ECO:0000259" key="3">
    <source>
        <dbReference type="Pfam" id="PF05817"/>
    </source>
</evidence>
<comment type="pathway">
    <text evidence="2">Protein modification; protein glycosylation.</text>
</comment>
<dbReference type="Pfam" id="PF05817">
    <property type="entry name" value="Ribophorin_II"/>
    <property type="match status" value="1"/>
</dbReference>
<dbReference type="InterPro" id="IPR055373">
    <property type="entry name" value="Ribophorin_II_N"/>
</dbReference>
<feature type="chain" id="PRO_5019615031" description="Dolichyl-diphosphooligosaccharide--protein glycosyltransferase subunit 2" evidence="2">
    <location>
        <begin position="20"/>
        <end position="106"/>
    </location>
</feature>
<dbReference type="GO" id="GO:0008250">
    <property type="term" value="C:oligosaccharyltransferase complex"/>
    <property type="evidence" value="ECO:0007669"/>
    <property type="project" value="UniProtKB-UniRule"/>
</dbReference>
<comment type="function">
    <text evidence="2">Subunit of the oligosaccharyl transferase (OST) complex that catalyzes the initial transfer of a defined glycan (Glc(3)Man(9)GlcNAc(2) in eukaryotes) from the lipid carrier dolichol-pyrophosphate to an asparagine residue within an Asn-X-Ser/Thr consensus motif in nascent polypeptide chains, the first step in protein N-glycosylation. N-glycosylation occurs cotranslationally and the complex associates with the Sec61 complex at the channel-forming translocon complex that mediates protein translocation across the endoplasmic reticulum (ER). All subunits are required for a maximal enzyme activity.</text>
</comment>
<comment type="subunit">
    <text evidence="1">Component of the oligosaccharyltransferase (OST) complex. OST exists in two different complex forms which contain common core subunits RPN1, RPN2, OST48, OST4, DAD1 and TMEM258, either STT3A or STT3B as catalytic subunits, and form-specific accessory subunits. STT3A complex assembly occurs through the formation of 3 subcomplexes. Subcomplex 1 contains RPN1 and TMEM258, subcomplex 2 contains the STT3A-specific subunits STT3A, DC2/OSTC, and KCP2 as well as the core subunit OST4, and subcomplex 3 contains RPN2, DAD1, and OST48. The STT3A complex can form stable complexes with the Sec61 complex or with both the Sec61 and TRAP complexes. Interacts with DDI2. Interacts with TMEM35A/NACHO.</text>
</comment>
<reference evidence="4" key="2">
    <citation type="journal article" date="2008" name="Dev. Comp. Immunol.">
        <title>Identification of the up-regulated expression genes in hemocytes of variously colored abalone (Haliotis diversicolor Reeve, 1846) challenged with bacteria.</title>
        <authorList>
            <person name="Wang K.J."/>
            <person name="Ren H.L."/>
            <person name="Xu D.D."/>
            <person name="Cai L."/>
            <person name="Yang M."/>
        </authorList>
    </citation>
    <scope>NUCLEOTIDE SEQUENCE</scope>
</reference>
<evidence type="ECO:0000313" key="4">
    <source>
        <dbReference type="EMBL" id="ABY87371.1"/>
    </source>
</evidence>
<dbReference type="PANTHER" id="PTHR12640">
    <property type="entry name" value="RIBOPHORIN II"/>
    <property type="match status" value="1"/>
</dbReference>
<feature type="non-terminal residue" evidence="4">
    <location>
        <position position="106"/>
    </location>
</feature>
<keyword evidence="2" id="KW-0256">Endoplasmic reticulum</keyword>
<feature type="signal peptide" evidence="2">
    <location>
        <begin position="1"/>
        <end position="19"/>
    </location>
</feature>